<gene>
    <name evidence="3" type="ORF">EV696_10445</name>
</gene>
<dbReference type="AlphaFoldDB" id="A0A4R6UQM9"/>
<accession>A0A4R6UQM9</accession>
<dbReference type="RefSeq" id="WP_133588846.1">
    <property type="nucleotide sequence ID" value="NZ_CP037953.1"/>
</dbReference>
<feature type="domain" description="PilZ" evidence="2">
    <location>
        <begin position="451"/>
        <end position="532"/>
    </location>
</feature>
<feature type="domain" description="PilZ" evidence="2">
    <location>
        <begin position="121"/>
        <end position="211"/>
    </location>
</feature>
<dbReference type="OrthoDB" id="6208912at2"/>
<feature type="region of interest" description="Disordered" evidence="1">
    <location>
        <begin position="1"/>
        <end position="26"/>
    </location>
</feature>
<evidence type="ECO:0000313" key="4">
    <source>
        <dbReference type="Proteomes" id="UP000295375"/>
    </source>
</evidence>
<organism evidence="3 4">
    <name type="scientific">Permianibacter aggregans</name>
    <dbReference type="NCBI Taxonomy" id="1510150"/>
    <lineage>
        <taxon>Bacteria</taxon>
        <taxon>Pseudomonadati</taxon>
        <taxon>Pseudomonadota</taxon>
        <taxon>Gammaproteobacteria</taxon>
        <taxon>Pseudomonadales</taxon>
        <taxon>Pseudomonadaceae</taxon>
        <taxon>Permianibacter</taxon>
    </lineage>
</organism>
<evidence type="ECO:0000313" key="3">
    <source>
        <dbReference type="EMBL" id="TDQ49341.1"/>
    </source>
</evidence>
<reference evidence="3 4" key="1">
    <citation type="submission" date="2019-03" db="EMBL/GenBank/DDBJ databases">
        <title>Genomic Encyclopedia of Type Strains, Phase IV (KMG-IV): sequencing the most valuable type-strain genomes for metagenomic binning, comparative biology and taxonomic classification.</title>
        <authorList>
            <person name="Goeker M."/>
        </authorList>
    </citation>
    <scope>NUCLEOTIDE SEQUENCE [LARGE SCALE GENOMIC DNA]</scope>
    <source>
        <strain evidence="3 4">DSM 103792</strain>
    </source>
</reference>
<dbReference type="GO" id="GO:0035438">
    <property type="term" value="F:cyclic-di-GMP binding"/>
    <property type="evidence" value="ECO:0007669"/>
    <property type="project" value="InterPro"/>
</dbReference>
<dbReference type="InterPro" id="IPR009875">
    <property type="entry name" value="PilZ_domain"/>
</dbReference>
<sequence length="760" mass="86452">MANYLPPNRGRAAPSTKQELERMEQQRLSQPCMRTLDLRGQVAGKCKEYQHGGRTHWMDERSIAIFEQLLARFRGQYTLGVYEALLASTKMAKSESGGARTVHADARDDEVMCIDFGYRPRRAESRMNYVSSVTMELENGNRLAGKTLDLSLLGLRLSPSANIQLPPGTPLSLHFDELQQKHGEPFGEIAYTVVATDLEQDRKVLRLKRQMRDSEREFDHFLPHFIESQSNRYKHELNDLLQVTYARAYDRLYGQRLQGLYAFFRPSGERIELEACAGPVEYALSETTPLIALAARQLARITTAAMLEKQSQIIVASRQSLHVMRWQGRVYALPADALQAKAQRDDWYRLMNESEESACYGLVWRKQPTLHQADIDEALDMLPESLKPHIADWQQRLGRISHSCALVPYQSTLRPEQRFDALPTQVPEWLKVWEVPRSPVPPLFAMGVRGQRAQERYLHKTAVQVDSENESVSGELVDFSINGLQLQLNRPGRFEAREIVKVSFPALQEKVKEPEELAQQAYRVVRSQHQGERLSLERDFRVSKHGAARFFTYIIQNNRHRLPRCTHEQQQIADARIAEMLVGVGLAGVPFVLSRDSEKRPYLFACGFNPGSSLLYPFGDDKISITSLNQRELLQTLLSEHCNNVGAVDKVRHALLKLQKQDEHTAIWSLLEPASPADERQMLQQALQEKARIFACAIAPVNPLPRSEFEALLKPVFNNSRYKADQFRAEISRVIGIGTLFDLTPALAHELQFPADAAAP</sequence>
<evidence type="ECO:0000256" key="1">
    <source>
        <dbReference type="SAM" id="MobiDB-lite"/>
    </source>
</evidence>
<keyword evidence="4" id="KW-1185">Reference proteome</keyword>
<dbReference type="Pfam" id="PF07238">
    <property type="entry name" value="PilZ"/>
    <property type="match status" value="2"/>
</dbReference>
<dbReference type="EMBL" id="SNYM01000004">
    <property type="protein sequence ID" value="TDQ49341.1"/>
    <property type="molecule type" value="Genomic_DNA"/>
</dbReference>
<evidence type="ECO:0000259" key="2">
    <source>
        <dbReference type="Pfam" id="PF07238"/>
    </source>
</evidence>
<proteinExistence type="predicted"/>
<comment type="caution">
    <text evidence="3">The sequence shown here is derived from an EMBL/GenBank/DDBJ whole genome shotgun (WGS) entry which is preliminary data.</text>
</comment>
<dbReference type="Proteomes" id="UP000295375">
    <property type="component" value="Unassembled WGS sequence"/>
</dbReference>
<name>A0A4R6UQM9_9GAMM</name>
<dbReference type="SUPFAM" id="SSF141371">
    <property type="entry name" value="PilZ domain-like"/>
    <property type="match status" value="1"/>
</dbReference>
<protein>
    <submittedName>
        <fullName evidence="3">PilZ domain-containing protein</fullName>
    </submittedName>
</protein>